<dbReference type="OrthoDB" id="10065815at2759"/>
<keyword evidence="5" id="KW-1185">Reference proteome</keyword>
<feature type="compositionally biased region" description="Acidic residues" evidence="1">
    <location>
        <begin position="15"/>
        <end position="35"/>
    </location>
</feature>
<dbReference type="GO" id="GO:0005737">
    <property type="term" value="C:cytoplasm"/>
    <property type="evidence" value="ECO:0007669"/>
    <property type="project" value="TreeGrafter"/>
</dbReference>
<proteinExistence type="predicted"/>
<dbReference type="GO" id="GO:0061630">
    <property type="term" value="F:ubiquitin protein ligase activity"/>
    <property type="evidence" value="ECO:0007669"/>
    <property type="project" value="InterPro"/>
</dbReference>
<feature type="compositionally biased region" description="Low complexity" evidence="1">
    <location>
        <begin position="69"/>
        <end position="85"/>
    </location>
</feature>
<dbReference type="PROSITE" id="PS50918">
    <property type="entry name" value="WWE"/>
    <property type="match status" value="1"/>
</dbReference>
<dbReference type="InterPro" id="IPR037197">
    <property type="entry name" value="WWE_dom_sf"/>
</dbReference>
<dbReference type="Pfam" id="PF02825">
    <property type="entry name" value="WWE"/>
    <property type="match status" value="1"/>
</dbReference>
<dbReference type="EMBL" id="CAMXCT030006529">
    <property type="protein sequence ID" value="CAL4802704.1"/>
    <property type="molecule type" value="Genomic_DNA"/>
</dbReference>
<dbReference type="GO" id="GO:0016055">
    <property type="term" value="P:Wnt signaling pathway"/>
    <property type="evidence" value="ECO:0007669"/>
    <property type="project" value="InterPro"/>
</dbReference>
<evidence type="ECO:0000313" key="5">
    <source>
        <dbReference type="Proteomes" id="UP001152797"/>
    </source>
</evidence>
<dbReference type="EMBL" id="CAMXCT010006529">
    <property type="protein sequence ID" value="CAI4015392.1"/>
    <property type="molecule type" value="Genomic_DNA"/>
</dbReference>
<sequence length="204" mass="22234">MPPKRVAVPAKDPQPDEEETVDEEMAEGEVDEDVDEPAKPAKKVALPARGAVLAKAKAKGKAKAKAKAKAAAAKPKAKAKAGPARGVIKAAMKADPKAKPKAIAAKEFADVAAKLKKTKSKETVAGEGQWYFMSDLRKMKAGVDDANAWTKYDAKMNKQLETAYSKGFKQYTMSFKGKQYIVKFSSMMQFRADDKSLQRPVKRE</sequence>
<comment type="caution">
    <text evidence="3">The sequence shown here is derived from an EMBL/GenBank/DDBJ whole genome shotgun (WGS) entry which is preliminary data.</text>
</comment>
<accession>A0A9P1DTW7</accession>
<evidence type="ECO:0000313" key="4">
    <source>
        <dbReference type="EMBL" id="CAL4802704.1"/>
    </source>
</evidence>
<dbReference type="AlphaFoldDB" id="A0A9P1DTW7"/>
<dbReference type="InterPro" id="IPR033509">
    <property type="entry name" value="RNF146"/>
</dbReference>
<dbReference type="Gene3D" id="3.30.720.50">
    <property type="match status" value="1"/>
</dbReference>
<dbReference type="InterPro" id="IPR018123">
    <property type="entry name" value="WWE-dom_subgr"/>
</dbReference>
<reference evidence="3" key="1">
    <citation type="submission" date="2022-10" db="EMBL/GenBank/DDBJ databases">
        <authorList>
            <person name="Chen Y."/>
            <person name="Dougan E. K."/>
            <person name="Chan C."/>
            <person name="Rhodes N."/>
            <person name="Thang M."/>
        </authorList>
    </citation>
    <scope>NUCLEOTIDE SEQUENCE</scope>
</reference>
<reference evidence="4 5" key="2">
    <citation type="submission" date="2024-05" db="EMBL/GenBank/DDBJ databases">
        <authorList>
            <person name="Chen Y."/>
            <person name="Shah S."/>
            <person name="Dougan E. K."/>
            <person name="Thang M."/>
            <person name="Chan C."/>
        </authorList>
    </citation>
    <scope>NUCLEOTIDE SEQUENCE [LARGE SCALE GENOMIC DNA]</scope>
</reference>
<protein>
    <submittedName>
        <fullName evidence="4">E3 ubiquitin-protein ligase RNF146 (Dactylidin ) (Iduna) (RING finger protein 146) (RING-type E3 ubiquitin transferase RNF146)</fullName>
    </submittedName>
</protein>
<dbReference type="GO" id="GO:0072572">
    <property type="term" value="F:poly-ADP-D-ribose binding"/>
    <property type="evidence" value="ECO:0007669"/>
    <property type="project" value="InterPro"/>
</dbReference>
<feature type="region of interest" description="Disordered" evidence="1">
    <location>
        <begin position="63"/>
        <end position="85"/>
    </location>
</feature>
<dbReference type="GO" id="GO:0005634">
    <property type="term" value="C:nucleus"/>
    <property type="evidence" value="ECO:0007669"/>
    <property type="project" value="TreeGrafter"/>
</dbReference>
<evidence type="ECO:0000259" key="2">
    <source>
        <dbReference type="PROSITE" id="PS50918"/>
    </source>
</evidence>
<evidence type="ECO:0000256" key="1">
    <source>
        <dbReference type="SAM" id="MobiDB-lite"/>
    </source>
</evidence>
<feature type="region of interest" description="Disordered" evidence="1">
    <location>
        <begin position="1"/>
        <end position="42"/>
    </location>
</feature>
<dbReference type="SMART" id="SM00678">
    <property type="entry name" value="WWE"/>
    <property type="match status" value="1"/>
</dbReference>
<dbReference type="PANTHER" id="PTHR13417:SF2">
    <property type="entry name" value="E3 UBIQUITIN-PROTEIN LIGASE RNF146"/>
    <property type="match status" value="1"/>
</dbReference>
<dbReference type="EMBL" id="CAMXCT020006529">
    <property type="protein sequence ID" value="CAL1168767.1"/>
    <property type="molecule type" value="Genomic_DNA"/>
</dbReference>
<dbReference type="InterPro" id="IPR004170">
    <property type="entry name" value="WWE_dom"/>
</dbReference>
<feature type="domain" description="WWE" evidence="2">
    <location>
        <begin position="116"/>
        <end position="203"/>
    </location>
</feature>
<keyword evidence="4" id="KW-0808">Transferase</keyword>
<gene>
    <name evidence="3" type="ORF">C1SCF055_LOCUS40224</name>
</gene>
<dbReference type="Proteomes" id="UP001152797">
    <property type="component" value="Unassembled WGS sequence"/>
</dbReference>
<dbReference type="PANTHER" id="PTHR13417">
    <property type="entry name" value="E3 UBIQUITIN-PROTEIN LIGASE RNF146"/>
    <property type="match status" value="1"/>
</dbReference>
<dbReference type="SUPFAM" id="SSF117839">
    <property type="entry name" value="WWE domain"/>
    <property type="match status" value="1"/>
</dbReference>
<dbReference type="GO" id="GO:0008270">
    <property type="term" value="F:zinc ion binding"/>
    <property type="evidence" value="ECO:0007669"/>
    <property type="project" value="InterPro"/>
</dbReference>
<dbReference type="GO" id="GO:0006511">
    <property type="term" value="P:ubiquitin-dependent protein catabolic process"/>
    <property type="evidence" value="ECO:0007669"/>
    <property type="project" value="TreeGrafter"/>
</dbReference>
<name>A0A9P1DTW7_9DINO</name>
<evidence type="ECO:0000313" key="3">
    <source>
        <dbReference type="EMBL" id="CAI4015392.1"/>
    </source>
</evidence>
<organism evidence="3">
    <name type="scientific">Cladocopium goreaui</name>
    <dbReference type="NCBI Taxonomy" id="2562237"/>
    <lineage>
        <taxon>Eukaryota</taxon>
        <taxon>Sar</taxon>
        <taxon>Alveolata</taxon>
        <taxon>Dinophyceae</taxon>
        <taxon>Suessiales</taxon>
        <taxon>Symbiodiniaceae</taxon>
        <taxon>Cladocopium</taxon>
    </lineage>
</organism>